<reference evidence="3 4" key="2">
    <citation type="journal article" date="2017" name="Front. Plant Sci.">
        <title>Gene Classification and Mining of Molecular Markers Useful in Red Clover (Trifolium pratense) Breeding.</title>
        <authorList>
            <person name="Istvanek J."/>
            <person name="Dluhosova J."/>
            <person name="Dluhos P."/>
            <person name="Patkova L."/>
            <person name="Nedelnik J."/>
            <person name="Repkova J."/>
        </authorList>
    </citation>
    <scope>NUCLEOTIDE SEQUENCE [LARGE SCALE GENOMIC DNA]</scope>
    <source>
        <strain evidence="4">cv. Tatra</strain>
        <tissue evidence="3">Young leaves</tissue>
    </source>
</reference>
<organism evidence="3 4">
    <name type="scientific">Trifolium pratense</name>
    <name type="common">Red clover</name>
    <dbReference type="NCBI Taxonomy" id="57577"/>
    <lineage>
        <taxon>Eukaryota</taxon>
        <taxon>Viridiplantae</taxon>
        <taxon>Streptophyta</taxon>
        <taxon>Embryophyta</taxon>
        <taxon>Tracheophyta</taxon>
        <taxon>Spermatophyta</taxon>
        <taxon>Magnoliopsida</taxon>
        <taxon>eudicotyledons</taxon>
        <taxon>Gunneridae</taxon>
        <taxon>Pentapetalae</taxon>
        <taxon>rosids</taxon>
        <taxon>fabids</taxon>
        <taxon>Fabales</taxon>
        <taxon>Fabaceae</taxon>
        <taxon>Papilionoideae</taxon>
        <taxon>50 kb inversion clade</taxon>
        <taxon>NPAAA clade</taxon>
        <taxon>Hologalegina</taxon>
        <taxon>IRL clade</taxon>
        <taxon>Trifolieae</taxon>
        <taxon>Trifolium</taxon>
    </lineage>
</organism>
<dbReference type="Gene3D" id="3.40.50.2000">
    <property type="entry name" value="Glycogen Phosphorylase B"/>
    <property type="match status" value="2"/>
</dbReference>
<feature type="non-terminal residue" evidence="3">
    <location>
        <position position="1"/>
    </location>
</feature>
<dbReference type="PANTHER" id="PTHR46686">
    <property type="entry name" value="GLYCOSYLTRANSFERASE"/>
    <property type="match status" value="1"/>
</dbReference>
<protein>
    <submittedName>
        <fullName evidence="3">Geminivirus rep-interacting motor</fullName>
    </submittedName>
</protein>
<comment type="caution">
    <text evidence="3">The sequence shown here is derived from an EMBL/GenBank/DDBJ whole genome shotgun (WGS) entry which is preliminary data.</text>
</comment>
<evidence type="ECO:0000259" key="2">
    <source>
        <dbReference type="Pfam" id="PF13439"/>
    </source>
</evidence>
<dbReference type="AlphaFoldDB" id="A0A2K3MQH2"/>
<dbReference type="Pfam" id="PF13692">
    <property type="entry name" value="Glyco_trans_1_4"/>
    <property type="match status" value="1"/>
</dbReference>
<dbReference type="Proteomes" id="UP000236291">
    <property type="component" value="Unassembled WGS sequence"/>
</dbReference>
<feature type="region of interest" description="Disordered" evidence="1">
    <location>
        <begin position="137"/>
        <end position="157"/>
    </location>
</feature>
<dbReference type="EMBL" id="ASHM01011064">
    <property type="protein sequence ID" value="PNX92959.1"/>
    <property type="molecule type" value="Genomic_DNA"/>
</dbReference>
<evidence type="ECO:0000313" key="3">
    <source>
        <dbReference type="EMBL" id="PNX92959.1"/>
    </source>
</evidence>
<dbReference type="InterPro" id="IPR028098">
    <property type="entry name" value="Glyco_trans_4-like_N"/>
</dbReference>
<accession>A0A2K3MQH2</accession>
<dbReference type="ExpressionAtlas" id="A0A2K3MQH2">
    <property type="expression patterns" value="baseline"/>
</dbReference>
<reference evidence="3 4" key="1">
    <citation type="journal article" date="2014" name="Am. J. Bot.">
        <title>Genome assembly and annotation for red clover (Trifolium pratense; Fabaceae).</title>
        <authorList>
            <person name="Istvanek J."/>
            <person name="Jaros M."/>
            <person name="Krenek A."/>
            <person name="Repkova J."/>
        </authorList>
    </citation>
    <scope>NUCLEOTIDE SEQUENCE [LARGE SCALE GENOMIC DNA]</scope>
    <source>
        <strain evidence="4">cv. Tatra</strain>
        <tissue evidence="3">Young leaves</tissue>
    </source>
</reference>
<dbReference type="CDD" id="cd03801">
    <property type="entry name" value="GT4_PimA-like"/>
    <property type="match status" value="1"/>
</dbReference>
<evidence type="ECO:0000256" key="1">
    <source>
        <dbReference type="SAM" id="MobiDB-lite"/>
    </source>
</evidence>
<feature type="domain" description="Glycosyltransferase subfamily 4-like N-terminal" evidence="2">
    <location>
        <begin position="357"/>
        <end position="533"/>
    </location>
</feature>
<dbReference type="Pfam" id="PF13439">
    <property type="entry name" value="Glyco_transf_4"/>
    <property type="match status" value="1"/>
</dbReference>
<name>A0A2K3MQH2_TRIPR</name>
<evidence type="ECO:0000313" key="4">
    <source>
        <dbReference type="Proteomes" id="UP000236291"/>
    </source>
</evidence>
<proteinExistence type="predicted"/>
<dbReference type="PANTHER" id="PTHR46686:SF4">
    <property type="entry name" value="GLYCOSYLTRANSFERASE FAMILY 4 PROTEIN"/>
    <property type="match status" value="1"/>
</dbReference>
<gene>
    <name evidence="3" type="ORF">L195_g016107</name>
</gene>
<dbReference type="SUPFAM" id="SSF53756">
    <property type="entry name" value="UDP-Glycosyltransferase/glycogen phosphorylase"/>
    <property type="match status" value="1"/>
</dbReference>
<sequence length="751" mass="83305">DIAGTLATEEAEDAAQVSKLRSALESVDHKRRKILQQMRSDVALLTLENGGSPISNPSTAAEDARLASLISLDGILKQIKDITRQSSVNILSKSKKRALLASLNELKEQMPSLLEIDHPCAESQISEACSMVESIPEEDDHNQDLSHGRNPSTDLGTGSEIDVAQWNVLQFNTGTATPFIIKCGANSNSELVIKAEARVQEPKGGEIVRVAPRPSVLENVSLDEMKQIFSELPEALSLLALARTADGTRARYSRLYRTLASKVPSLRDLVNELEKGGALKDLYCIPDQACFILAEAKSVQCYPPFPYQTTLQNQNQLINLLSYPLAWNNLIFPSNPPPKLLKIALFVKKWPQRSHAGGLERHALTLHLALAKRGHELHIFTTSTTPSFSNHSIIDDLHFHFSKPSPAGYLDQAIVWEQFQLQNSTIRPFDIVHTESVGLRYTRSRYVTNLAVTWHGIAYETIHSDIIQELLRPPQESQTNAMKERTIKVVEEIKFFTNYAHHVATSDHAGDILKRVYMIPEERVHIILNGVDQQVFKPDISKGNEFKKKHGVPDSKSLVIGLAGRLVKDKGHPLMFEALKQIIEENNTFIENSMILVAGDGPWAARYRELGSNVLVLGPLEQGGLASFYNAIDIFVNPTLRAQGLDHTLLEAILSGKPVMATKLASIVGSVIVGNEMGYTFSPTVISLKKALYDSWVGGREILNNKGQVARERGLQLFTATKMVAAYERLFLCISSLDHEDNFCKYHPLGN</sequence>
<dbReference type="STRING" id="57577.A0A2K3MQH2"/>